<protein>
    <submittedName>
        <fullName evidence="2">Uncharacterized protein</fullName>
    </submittedName>
</protein>
<sequence>MASPSSVKRCSIAHREEKSPPPWLGFPKGAAMCGLSAGNRNISPNVPRFVARKSRKNSRKPIIKGVLTISPPAGRRDTRSSAAFHDPAIPAMVIANFLPLNPTIIQI</sequence>
<accession>B0JN20</accession>
<dbReference type="KEGG" id="mar:MAE_03620"/>
<reference evidence="2 3" key="1">
    <citation type="journal article" date="2007" name="DNA Res.">
        <title>Complete genomic structure of the bloom-forming toxic cyanobacterium Microcystis aeruginosa NIES-843.</title>
        <authorList>
            <person name="Kaneko T."/>
            <person name="Nakajima N."/>
            <person name="Okamoto S."/>
            <person name="Suzuki I."/>
            <person name="Tanabe Y."/>
            <person name="Tamaoki M."/>
            <person name="Nakamura Y."/>
            <person name="Kasai F."/>
            <person name="Watanabe A."/>
            <person name="Kawashima K."/>
            <person name="Kishida Y."/>
            <person name="Ono A."/>
            <person name="Shimizu Y."/>
            <person name="Takahashi C."/>
            <person name="Minami C."/>
            <person name="Fujishiro T."/>
            <person name="Kohara M."/>
            <person name="Katoh M."/>
            <person name="Nakazaki N."/>
            <person name="Nakayama S."/>
            <person name="Yamada M."/>
            <person name="Tabata S."/>
            <person name="Watanabe M.M."/>
        </authorList>
    </citation>
    <scope>NUCLEOTIDE SEQUENCE [LARGE SCALE GENOMIC DNA]</scope>
    <source>
        <strain evidence="3">NIES-843 / IAM M-247</strain>
    </source>
</reference>
<dbReference type="Proteomes" id="UP000001510">
    <property type="component" value="Chromosome"/>
</dbReference>
<organism evidence="2 3">
    <name type="scientific">Microcystis aeruginosa (strain NIES-843 / IAM M-2473)</name>
    <dbReference type="NCBI Taxonomy" id="449447"/>
    <lineage>
        <taxon>Bacteria</taxon>
        <taxon>Bacillati</taxon>
        <taxon>Cyanobacteriota</taxon>
        <taxon>Cyanophyceae</taxon>
        <taxon>Oscillatoriophycideae</taxon>
        <taxon>Chroococcales</taxon>
        <taxon>Microcystaceae</taxon>
        <taxon>Microcystis</taxon>
    </lineage>
</organism>
<dbReference type="AlphaFoldDB" id="B0JN20"/>
<dbReference type="STRING" id="449447.MAE_03620"/>
<dbReference type="PaxDb" id="449447-MAE_03620"/>
<evidence type="ECO:0000313" key="3">
    <source>
        <dbReference type="Proteomes" id="UP000001510"/>
    </source>
</evidence>
<keyword evidence="3" id="KW-1185">Reference proteome</keyword>
<dbReference type="EMBL" id="AP009552">
    <property type="protein sequence ID" value="BAG00184.1"/>
    <property type="molecule type" value="Genomic_DNA"/>
</dbReference>
<dbReference type="EnsemblBacteria" id="BAG00184">
    <property type="protein sequence ID" value="BAG00184"/>
    <property type="gene ID" value="MAE_03620"/>
</dbReference>
<name>B0JN20_MICAN</name>
<gene>
    <name evidence="2" type="ordered locus">MAE_03620</name>
</gene>
<feature type="region of interest" description="Disordered" evidence="1">
    <location>
        <begin position="1"/>
        <end position="23"/>
    </location>
</feature>
<evidence type="ECO:0000313" key="2">
    <source>
        <dbReference type="EMBL" id="BAG00184.1"/>
    </source>
</evidence>
<dbReference type="HOGENOM" id="CLU_2206984_0_0_3"/>
<evidence type="ECO:0000256" key="1">
    <source>
        <dbReference type="SAM" id="MobiDB-lite"/>
    </source>
</evidence>
<proteinExistence type="predicted"/>